<protein>
    <submittedName>
        <fullName evidence="1">Uncharacterized protein</fullName>
    </submittedName>
</protein>
<dbReference type="AlphaFoldDB" id="A0A0F9DEA8"/>
<organism evidence="1">
    <name type="scientific">marine sediment metagenome</name>
    <dbReference type="NCBI Taxonomy" id="412755"/>
    <lineage>
        <taxon>unclassified sequences</taxon>
        <taxon>metagenomes</taxon>
        <taxon>ecological metagenomes</taxon>
    </lineage>
</organism>
<proteinExistence type="predicted"/>
<reference evidence="1" key="1">
    <citation type="journal article" date="2015" name="Nature">
        <title>Complex archaea that bridge the gap between prokaryotes and eukaryotes.</title>
        <authorList>
            <person name="Spang A."/>
            <person name="Saw J.H."/>
            <person name="Jorgensen S.L."/>
            <person name="Zaremba-Niedzwiedzka K."/>
            <person name="Martijn J."/>
            <person name="Lind A.E."/>
            <person name="van Eijk R."/>
            <person name="Schleper C."/>
            <person name="Guy L."/>
            <person name="Ettema T.J."/>
        </authorList>
    </citation>
    <scope>NUCLEOTIDE SEQUENCE</scope>
</reference>
<name>A0A0F9DEA8_9ZZZZ</name>
<comment type="caution">
    <text evidence="1">The sequence shown here is derived from an EMBL/GenBank/DDBJ whole genome shotgun (WGS) entry which is preliminary data.</text>
</comment>
<dbReference type="EMBL" id="LAZR01029301">
    <property type="protein sequence ID" value="KKL59989.1"/>
    <property type="molecule type" value="Genomic_DNA"/>
</dbReference>
<feature type="non-terminal residue" evidence="1">
    <location>
        <position position="46"/>
    </location>
</feature>
<gene>
    <name evidence="1" type="ORF">LCGC14_2209860</name>
</gene>
<sequence length="46" mass="5380">MNYRVLRINSQPDFSAGVMFTVDKIHRDYGPGSYVEENKVKHLCYT</sequence>
<accession>A0A0F9DEA8</accession>
<evidence type="ECO:0000313" key="1">
    <source>
        <dbReference type="EMBL" id="KKL59989.1"/>
    </source>
</evidence>